<protein>
    <submittedName>
        <fullName evidence="1">Uncharacterized protein</fullName>
    </submittedName>
</protein>
<keyword evidence="2" id="KW-1185">Reference proteome</keyword>
<dbReference type="RefSeq" id="WP_222608027.1">
    <property type="nucleotide sequence ID" value="NZ_CP081958.1"/>
</dbReference>
<dbReference type="GeneID" id="67177166"/>
<dbReference type="Proteomes" id="UP000826254">
    <property type="component" value="Chromosome"/>
</dbReference>
<accession>A0A8T8WEL9</accession>
<evidence type="ECO:0000313" key="1">
    <source>
        <dbReference type="EMBL" id="QZP38226.1"/>
    </source>
</evidence>
<proteinExistence type="predicted"/>
<dbReference type="KEGG" id="hmp:K6T50_03450"/>
<reference evidence="1 2" key="1">
    <citation type="journal article" date="2021" name="Int. J. Syst. Evol. Microbiol.">
        <title>Halobaculum halophilum sp. nov. and Halobaculum salinum sp. nov., isolated from salt lake and saline soil.</title>
        <authorList>
            <person name="Cui H.L."/>
            <person name="Shi X.W."/>
            <person name="Yin X.M."/>
            <person name="Yang X.Y."/>
            <person name="Hou J."/>
            <person name="Zhu L."/>
        </authorList>
    </citation>
    <scope>NUCLEOTIDE SEQUENCE [LARGE SCALE GENOMIC DNA]</scope>
    <source>
        <strain evidence="1 2">NBRC 109044</strain>
    </source>
</reference>
<gene>
    <name evidence="1" type="ORF">K6T50_03450</name>
</gene>
<organism evidence="1 2">
    <name type="scientific">Halobaculum magnesiiphilum</name>
    <dbReference type="NCBI Taxonomy" id="1017351"/>
    <lineage>
        <taxon>Archaea</taxon>
        <taxon>Methanobacteriati</taxon>
        <taxon>Methanobacteriota</taxon>
        <taxon>Stenosarchaea group</taxon>
        <taxon>Halobacteria</taxon>
        <taxon>Halobacteriales</taxon>
        <taxon>Haloferacaceae</taxon>
        <taxon>Halobaculum</taxon>
    </lineage>
</organism>
<name>A0A8T8WEL9_9EURY</name>
<evidence type="ECO:0000313" key="2">
    <source>
        <dbReference type="Proteomes" id="UP000826254"/>
    </source>
</evidence>
<dbReference type="AlphaFoldDB" id="A0A8T8WEL9"/>
<dbReference type="EMBL" id="CP081958">
    <property type="protein sequence ID" value="QZP38226.1"/>
    <property type="molecule type" value="Genomic_DNA"/>
</dbReference>
<sequence>MEYRELRATIDPSWFGRGAEIASLRVTWIPDPSPGPEASDRATDTWERTPIRAYYTLHYSESDGVDCGFHCEPNPHVDGLLHYQERDGETDTYTYEPVSFGARSVVGLVWELMDALAERLDGSESVTYD</sequence>